<evidence type="ECO:0000256" key="1">
    <source>
        <dbReference type="ARBA" id="ARBA00022490"/>
    </source>
</evidence>
<keyword evidence="10" id="KW-0548">Nucleotidyltransferase</keyword>
<keyword evidence="6 8" id="KW-0342">GTP-binding</keyword>
<dbReference type="RefSeq" id="WP_076083248.1">
    <property type="nucleotide sequence ID" value="NZ_CP019070.1"/>
</dbReference>
<dbReference type="GO" id="GO:0061603">
    <property type="term" value="F:molybdenum cofactor guanylyltransferase activity"/>
    <property type="evidence" value="ECO:0007669"/>
    <property type="project" value="UniProtKB-EC"/>
</dbReference>
<dbReference type="InterPro" id="IPR029044">
    <property type="entry name" value="Nucleotide-diphossugar_trans"/>
</dbReference>
<comment type="cofactor">
    <cofactor evidence="8">
        <name>Mg(2+)</name>
        <dbReference type="ChEBI" id="CHEBI:18420"/>
    </cofactor>
</comment>
<dbReference type="GO" id="GO:0005737">
    <property type="term" value="C:cytoplasm"/>
    <property type="evidence" value="ECO:0007669"/>
    <property type="project" value="UniProtKB-SubCell"/>
</dbReference>
<evidence type="ECO:0000256" key="4">
    <source>
        <dbReference type="ARBA" id="ARBA00022741"/>
    </source>
</evidence>
<comment type="similarity">
    <text evidence="8">Belongs to the MobA family.</text>
</comment>
<name>A0A1P8KJ10_9BACT</name>
<dbReference type="InterPro" id="IPR013482">
    <property type="entry name" value="Molybde_CF_guanTrfase"/>
</dbReference>
<protein>
    <recommendedName>
        <fullName evidence="8">Probable molybdenum cofactor guanylyltransferase</fullName>
        <shortName evidence="8">MoCo guanylyltransferase</shortName>
        <ecNumber evidence="8">2.7.7.77</ecNumber>
    </recommendedName>
    <alternativeName>
        <fullName evidence="8">GTP:molybdopterin guanylyltransferase</fullName>
    </alternativeName>
    <alternativeName>
        <fullName evidence="8">Mo-MPT guanylyltransferase</fullName>
    </alternativeName>
    <alternativeName>
        <fullName evidence="8">Molybdopterin guanylyltransferase</fullName>
    </alternativeName>
    <alternativeName>
        <fullName evidence="8">Molybdopterin-guanine dinucleotide synthase</fullName>
        <shortName evidence="8">MGD synthase</shortName>
    </alternativeName>
</protein>
<dbReference type="PANTHER" id="PTHR19136:SF81">
    <property type="entry name" value="MOLYBDENUM COFACTOR GUANYLYLTRANSFERASE"/>
    <property type="match status" value="1"/>
</dbReference>
<keyword evidence="7 8" id="KW-0501">Molybdenum cofactor biosynthesis</keyword>
<evidence type="ECO:0000256" key="8">
    <source>
        <dbReference type="HAMAP-Rule" id="MF_00316"/>
    </source>
</evidence>
<proteinExistence type="inferred from homology"/>
<accession>A0A1P8KJ10</accession>
<evidence type="ECO:0000256" key="7">
    <source>
        <dbReference type="ARBA" id="ARBA00023150"/>
    </source>
</evidence>
<dbReference type="NCBIfam" id="NF001837">
    <property type="entry name" value="PRK00560.1"/>
    <property type="match status" value="1"/>
</dbReference>
<comment type="caution">
    <text evidence="8">Lacks conserved residue(s) required for the propagation of feature annotation.</text>
</comment>
<dbReference type="CDD" id="cd02503">
    <property type="entry name" value="MobA"/>
    <property type="match status" value="1"/>
</dbReference>
<keyword evidence="1 8" id="KW-0963">Cytoplasm</keyword>
<evidence type="ECO:0000256" key="6">
    <source>
        <dbReference type="ARBA" id="ARBA00023134"/>
    </source>
</evidence>
<keyword evidence="4 8" id="KW-0547">Nucleotide-binding</keyword>
<dbReference type="EC" id="2.7.7.77" evidence="8"/>
<comment type="domain">
    <text evidence="8">The N-terminal domain determines nucleotide recognition and specific binding, while the C-terminal domain determines the specific binding to the target protein.</text>
</comment>
<dbReference type="AlphaFoldDB" id="A0A1P8KJ10"/>
<sequence>MIKPFKIPCVILCGGQSRRMGEDKSLLPFSNSNSLTQYQYNKLKPHFNEIYLSSKVDKFDFDFNKDKYLVLDKGDVFSPLIALETIFKTIKSSKVFIITVDTPLVTIESISRLINESINSDICVAQTQRTHNLCGVFSTNLLDEVKQMLSKDIHKIGYLLKNNKTKYIDFINEDEFINLNNKDEYNKAMSIISKSNK</sequence>
<dbReference type="SUPFAM" id="SSF53448">
    <property type="entry name" value="Nucleotide-diphospho-sugar transferases"/>
    <property type="match status" value="1"/>
</dbReference>
<dbReference type="Proteomes" id="UP000186074">
    <property type="component" value="Chromosome"/>
</dbReference>
<evidence type="ECO:0000313" key="10">
    <source>
        <dbReference type="EMBL" id="APW64537.1"/>
    </source>
</evidence>
<comment type="catalytic activity">
    <reaction evidence="8">
        <text>Mo-molybdopterin + GTP + H(+) = Mo-molybdopterin guanine dinucleotide + diphosphate</text>
        <dbReference type="Rhea" id="RHEA:34243"/>
        <dbReference type="ChEBI" id="CHEBI:15378"/>
        <dbReference type="ChEBI" id="CHEBI:33019"/>
        <dbReference type="ChEBI" id="CHEBI:37565"/>
        <dbReference type="ChEBI" id="CHEBI:71302"/>
        <dbReference type="ChEBI" id="CHEBI:71310"/>
        <dbReference type="EC" id="2.7.7.77"/>
    </reaction>
</comment>
<organism evidence="10 11">
    <name type="scientific">Poseidonibacter parvus</name>
    <dbReference type="NCBI Taxonomy" id="1850254"/>
    <lineage>
        <taxon>Bacteria</taxon>
        <taxon>Pseudomonadati</taxon>
        <taxon>Campylobacterota</taxon>
        <taxon>Epsilonproteobacteria</taxon>
        <taxon>Campylobacterales</taxon>
        <taxon>Arcobacteraceae</taxon>
        <taxon>Poseidonibacter</taxon>
    </lineage>
</organism>
<feature type="domain" description="MobA-like NTP transferase" evidence="9">
    <location>
        <begin position="9"/>
        <end position="151"/>
    </location>
</feature>
<feature type="binding site" evidence="8">
    <location>
        <position position="72"/>
    </location>
    <ligand>
        <name>GTP</name>
        <dbReference type="ChEBI" id="CHEBI:37565"/>
    </ligand>
</feature>
<dbReference type="HAMAP" id="MF_00316">
    <property type="entry name" value="MobA"/>
    <property type="match status" value="1"/>
</dbReference>
<dbReference type="GO" id="GO:0046872">
    <property type="term" value="F:metal ion binding"/>
    <property type="evidence" value="ECO:0007669"/>
    <property type="project" value="UniProtKB-KW"/>
</dbReference>
<dbReference type="PANTHER" id="PTHR19136">
    <property type="entry name" value="MOLYBDENUM COFACTOR GUANYLYLTRANSFERASE"/>
    <property type="match status" value="1"/>
</dbReference>
<evidence type="ECO:0000313" key="11">
    <source>
        <dbReference type="Proteomes" id="UP000186074"/>
    </source>
</evidence>
<dbReference type="Gene3D" id="3.90.550.10">
    <property type="entry name" value="Spore Coat Polysaccharide Biosynthesis Protein SpsA, Chain A"/>
    <property type="match status" value="1"/>
</dbReference>
<evidence type="ECO:0000256" key="3">
    <source>
        <dbReference type="ARBA" id="ARBA00022723"/>
    </source>
</evidence>
<feature type="binding site" evidence="8">
    <location>
        <begin position="12"/>
        <end position="14"/>
    </location>
    <ligand>
        <name>GTP</name>
        <dbReference type="ChEBI" id="CHEBI:37565"/>
    </ligand>
</feature>
<dbReference type="InterPro" id="IPR025877">
    <property type="entry name" value="MobA-like_NTP_Trfase"/>
</dbReference>
<dbReference type="GO" id="GO:1902758">
    <property type="term" value="P:bis(molybdopterin guanine dinucleotide)molybdenum biosynthetic process"/>
    <property type="evidence" value="ECO:0007669"/>
    <property type="project" value="TreeGrafter"/>
</dbReference>
<dbReference type="EMBL" id="CP019070">
    <property type="protein sequence ID" value="APW64537.1"/>
    <property type="molecule type" value="Genomic_DNA"/>
</dbReference>
<feature type="binding site" evidence="8">
    <location>
        <position position="24"/>
    </location>
    <ligand>
        <name>GTP</name>
        <dbReference type="ChEBI" id="CHEBI:37565"/>
    </ligand>
</feature>
<comment type="function">
    <text evidence="8">Transfers a GMP moiety from GTP to Mo-molybdopterin (Mo-MPT) cofactor (Moco or molybdenum cofactor) to form Mo-molybdopterin guanine dinucleotide (Mo-MGD) cofactor.</text>
</comment>
<comment type="subcellular location">
    <subcellularLocation>
        <location evidence="8">Cytoplasm</location>
    </subcellularLocation>
</comment>
<dbReference type="OrthoDB" id="9788394at2"/>
<dbReference type="STRING" id="1850254.LPB137_01120"/>
<evidence type="ECO:0000259" key="9">
    <source>
        <dbReference type="Pfam" id="PF12804"/>
    </source>
</evidence>
<feature type="binding site" evidence="8">
    <location>
        <position position="101"/>
    </location>
    <ligand>
        <name>Mg(2+)</name>
        <dbReference type="ChEBI" id="CHEBI:18420"/>
    </ligand>
</feature>
<keyword evidence="2 8" id="KW-0808">Transferase</keyword>
<gene>
    <name evidence="8" type="primary">mobA</name>
    <name evidence="10" type="ORF">LPB137_01120</name>
</gene>
<evidence type="ECO:0000256" key="2">
    <source>
        <dbReference type="ARBA" id="ARBA00022679"/>
    </source>
</evidence>
<dbReference type="GO" id="GO:0005525">
    <property type="term" value="F:GTP binding"/>
    <property type="evidence" value="ECO:0007669"/>
    <property type="project" value="UniProtKB-UniRule"/>
</dbReference>
<dbReference type="Pfam" id="PF12804">
    <property type="entry name" value="NTP_transf_3"/>
    <property type="match status" value="1"/>
</dbReference>
<feature type="binding site" evidence="8">
    <location>
        <position position="101"/>
    </location>
    <ligand>
        <name>GTP</name>
        <dbReference type="ChEBI" id="CHEBI:37565"/>
    </ligand>
</feature>
<keyword evidence="5 8" id="KW-0460">Magnesium</keyword>
<dbReference type="KEGG" id="alp:LPB137_01120"/>
<keyword evidence="11" id="KW-1185">Reference proteome</keyword>
<keyword evidence="3 8" id="KW-0479">Metal-binding</keyword>
<evidence type="ECO:0000256" key="5">
    <source>
        <dbReference type="ARBA" id="ARBA00022842"/>
    </source>
</evidence>
<reference evidence="10 11" key="1">
    <citation type="submission" date="2017-01" db="EMBL/GenBank/DDBJ databases">
        <title>Genome sequencing of Arcobacter sp. LPB0137.</title>
        <authorList>
            <person name="Lee G.-W."/>
            <person name="Yi H."/>
        </authorList>
    </citation>
    <scope>NUCLEOTIDE SEQUENCE [LARGE SCALE GENOMIC DNA]</scope>
    <source>
        <strain evidence="10 11">LPB0137</strain>
    </source>
</reference>